<dbReference type="EMBL" id="LXQA010564477">
    <property type="protein sequence ID" value="MCI59484.1"/>
    <property type="molecule type" value="Genomic_DNA"/>
</dbReference>
<accession>A0A392TFV4</accession>
<sequence>VEFSLSPSDRWSVGEDDTIFRRFVECLRFGAKRELGFVLTVDRVHVQQQFPFEYWNGAV</sequence>
<reference evidence="1 2" key="1">
    <citation type="journal article" date="2018" name="Front. Plant Sci.">
        <title>Red Clover (Trifolium pratense) and Zigzag Clover (T. medium) - A Picture of Genomic Similarities and Differences.</title>
        <authorList>
            <person name="Dluhosova J."/>
            <person name="Istvanek J."/>
            <person name="Nedelnik J."/>
            <person name="Repkova J."/>
        </authorList>
    </citation>
    <scope>NUCLEOTIDE SEQUENCE [LARGE SCALE GENOMIC DNA]</scope>
    <source>
        <strain evidence="2">cv. 10/8</strain>
        <tissue evidence="1">Leaf</tissue>
    </source>
</reference>
<dbReference type="AlphaFoldDB" id="A0A392TFV4"/>
<name>A0A392TFV4_9FABA</name>
<feature type="non-terminal residue" evidence="1">
    <location>
        <position position="1"/>
    </location>
</feature>
<evidence type="ECO:0000313" key="1">
    <source>
        <dbReference type="EMBL" id="MCI59484.1"/>
    </source>
</evidence>
<dbReference type="Proteomes" id="UP000265520">
    <property type="component" value="Unassembled WGS sequence"/>
</dbReference>
<proteinExistence type="predicted"/>
<keyword evidence="2" id="KW-1185">Reference proteome</keyword>
<protein>
    <submittedName>
        <fullName evidence="1">Uncharacterized protein</fullName>
    </submittedName>
</protein>
<organism evidence="1 2">
    <name type="scientific">Trifolium medium</name>
    <dbReference type="NCBI Taxonomy" id="97028"/>
    <lineage>
        <taxon>Eukaryota</taxon>
        <taxon>Viridiplantae</taxon>
        <taxon>Streptophyta</taxon>
        <taxon>Embryophyta</taxon>
        <taxon>Tracheophyta</taxon>
        <taxon>Spermatophyta</taxon>
        <taxon>Magnoliopsida</taxon>
        <taxon>eudicotyledons</taxon>
        <taxon>Gunneridae</taxon>
        <taxon>Pentapetalae</taxon>
        <taxon>rosids</taxon>
        <taxon>fabids</taxon>
        <taxon>Fabales</taxon>
        <taxon>Fabaceae</taxon>
        <taxon>Papilionoideae</taxon>
        <taxon>50 kb inversion clade</taxon>
        <taxon>NPAAA clade</taxon>
        <taxon>Hologalegina</taxon>
        <taxon>IRL clade</taxon>
        <taxon>Trifolieae</taxon>
        <taxon>Trifolium</taxon>
    </lineage>
</organism>
<evidence type="ECO:0000313" key="2">
    <source>
        <dbReference type="Proteomes" id="UP000265520"/>
    </source>
</evidence>
<comment type="caution">
    <text evidence="1">The sequence shown here is derived from an EMBL/GenBank/DDBJ whole genome shotgun (WGS) entry which is preliminary data.</text>
</comment>